<dbReference type="EMBL" id="LZPO01097411">
    <property type="protein sequence ID" value="OBS64087.1"/>
    <property type="molecule type" value="Genomic_DNA"/>
</dbReference>
<proteinExistence type="predicted"/>
<organism evidence="1 2">
    <name type="scientific">Neotoma lepida</name>
    <name type="common">Desert woodrat</name>
    <dbReference type="NCBI Taxonomy" id="56216"/>
    <lineage>
        <taxon>Eukaryota</taxon>
        <taxon>Metazoa</taxon>
        <taxon>Chordata</taxon>
        <taxon>Craniata</taxon>
        <taxon>Vertebrata</taxon>
        <taxon>Euteleostomi</taxon>
        <taxon>Mammalia</taxon>
        <taxon>Eutheria</taxon>
        <taxon>Euarchontoglires</taxon>
        <taxon>Glires</taxon>
        <taxon>Rodentia</taxon>
        <taxon>Myomorpha</taxon>
        <taxon>Muroidea</taxon>
        <taxon>Cricetidae</taxon>
        <taxon>Neotominae</taxon>
        <taxon>Neotoma</taxon>
    </lineage>
</organism>
<accession>A0A1A6GFK7</accession>
<dbReference type="STRING" id="56216.A0A1A6GFK7"/>
<name>A0A1A6GFK7_NEOLE</name>
<gene>
    <name evidence="1" type="ORF">A6R68_07370</name>
</gene>
<dbReference type="SUPFAM" id="SSF56300">
    <property type="entry name" value="Metallo-dependent phosphatases"/>
    <property type="match status" value="1"/>
</dbReference>
<evidence type="ECO:0008006" key="3">
    <source>
        <dbReference type="Google" id="ProtNLM"/>
    </source>
</evidence>
<dbReference type="AlphaFoldDB" id="A0A1A6GFK7"/>
<dbReference type="InterPro" id="IPR029052">
    <property type="entry name" value="Metallo-depent_PP-like"/>
</dbReference>
<dbReference type="PANTHER" id="PTHR43143:SF1">
    <property type="entry name" value="SERINE_THREONINE-PROTEIN PHOSPHATASE CPPED1"/>
    <property type="match status" value="1"/>
</dbReference>
<dbReference type="Gene3D" id="3.60.21.10">
    <property type="match status" value="1"/>
</dbReference>
<protein>
    <recommendedName>
        <fullName evidence="3">Calcineurin-like phosphoesterase domain-containing protein</fullName>
    </recommendedName>
</protein>
<keyword evidence="2" id="KW-1185">Reference proteome</keyword>
<feature type="non-terminal residue" evidence="1">
    <location>
        <position position="82"/>
    </location>
</feature>
<comment type="caution">
    <text evidence="1">The sequence shown here is derived from an EMBL/GenBank/DDBJ whole genome shotgun (WGS) entry which is preliminary data.</text>
</comment>
<reference evidence="1 2" key="1">
    <citation type="submission" date="2016-06" db="EMBL/GenBank/DDBJ databases">
        <title>The Draft Genome Sequence and Annotation of the Desert Woodrat Neotoma lepida.</title>
        <authorList>
            <person name="Campbell M."/>
            <person name="Oakeson K.F."/>
            <person name="Yandell M."/>
            <person name="Halpert J.R."/>
            <person name="Dearing D."/>
        </authorList>
    </citation>
    <scope>NUCLEOTIDE SEQUENCE [LARGE SCALE GENOMIC DNA]</scope>
    <source>
        <strain evidence="1">417</strain>
        <tissue evidence="1">Liver</tissue>
    </source>
</reference>
<evidence type="ECO:0000313" key="2">
    <source>
        <dbReference type="Proteomes" id="UP000092124"/>
    </source>
</evidence>
<dbReference type="InterPro" id="IPR051918">
    <property type="entry name" value="STPP_CPPED1"/>
</dbReference>
<dbReference type="OrthoDB" id="45007at2759"/>
<dbReference type="Proteomes" id="UP000092124">
    <property type="component" value="Unassembled WGS sequence"/>
</dbReference>
<evidence type="ECO:0000313" key="1">
    <source>
        <dbReference type="EMBL" id="OBS64087.1"/>
    </source>
</evidence>
<dbReference type="PANTHER" id="PTHR43143">
    <property type="entry name" value="METALLOPHOSPHOESTERASE, CALCINEURIN SUPERFAMILY"/>
    <property type="match status" value="1"/>
</dbReference>
<sequence>MADKLTRAGVRVVFSGHDHRNAGGTYRDLDMVFSSATGCQLGKDTHRLHVVIVTAENIVHHYYSLDELSKRGIDHNLKELMK</sequence>